<dbReference type="EMBL" id="ADMH02000153">
    <property type="protein sequence ID" value="ETN67566.1"/>
    <property type="molecule type" value="Genomic_DNA"/>
</dbReference>
<protein>
    <submittedName>
        <fullName evidence="5 6">Uncharacterized protein</fullName>
    </submittedName>
</protein>
<dbReference type="EnsemblMetazoa" id="ADAC000611-RA">
    <property type="protein sequence ID" value="ADAC000611-PA"/>
    <property type="gene ID" value="ADAC000611"/>
</dbReference>
<dbReference type="Gene3D" id="3.40.1800.20">
    <property type="match status" value="1"/>
</dbReference>
<reference evidence="5" key="2">
    <citation type="submission" date="2010-05" db="EMBL/GenBank/DDBJ databases">
        <authorList>
            <person name="Almeida L.G."/>
            <person name="Nicolas M.F."/>
            <person name="Souza R.C."/>
            <person name="Vasconcelos A.T.R."/>
        </authorList>
    </citation>
    <scope>NUCLEOTIDE SEQUENCE</scope>
</reference>
<evidence type="ECO:0000256" key="1">
    <source>
        <dbReference type="PROSITE-ProRule" id="PRU00042"/>
    </source>
</evidence>
<reference evidence="6" key="4">
    <citation type="submission" date="2015-06" db="UniProtKB">
        <authorList>
            <consortium name="EnsemblMetazoa"/>
        </authorList>
    </citation>
    <scope>IDENTIFICATION</scope>
</reference>
<feature type="domain" description="C2H2-type" evidence="3">
    <location>
        <begin position="232"/>
        <end position="259"/>
    </location>
</feature>
<evidence type="ECO:0000313" key="5">
    <source>
        <dbReference type="EMBL" id="ETN67566.1"/>
    </source>
</evidence>
<evidence type="ECO:0000259" key="4">
    <source>
        <dbReference type="PROSITE" id="PS51915"/>
    </source>
</evidence>
<feature type="binding site" evidence="2">
    <location>
        <position position="10"/>
    </location>
    <ligand>
        <name>Zn(2+)</name>
        <dbReference type="ChEBI" id="CHEBI:29105"/>
    </ligand>
</feature>
<dbReference type="GO" id="GO:0005634">
    <property type="term" value="C:nucleus"/>
    <property type="evidence" value="ECO:0007669"/>
    <property type="project" value="InterPro"/>
</dbReference>
<dbReference type="AlphaFoldDB" id="W5JTV9"/>
<organism evidence="5">
    <name type="scientific">Anopheles darlingi</name>
    <name type="common">Mosquito</name>
    <dbReference type="NCBI Taxonomy" id="43151"/>
    <lineage>
        <taxon>Eukaryota</taxon>
        <taxon>Metazoa</taxon>
        <taxon>Ecdysozoa</taxon>
        <taxon>Arthropoda</taxon>
        <taxon>Hexapoda</taxon>
        <taxon>Insecta</taxon>
        <taxon>Pterygota</taxon>
        <taxon>Neoptera</taxon>
        <taxon>Endopterygota</taxon>
        <taxon>Diptera</taxon>
        <taxon>Nematocera</taxon>
        <taxon>Culicoidea</taxon>
        <taxon>Culicidae</taxon>
        <taxon>Anophelinae</taxon>
        <taxon>Anopheles</taxon>
    </lineage>
</organism>
<evidence type="ECO:0000313" key="6">
    <source>
        <dbReference type="EnsemblMetazoa" id="ADAC000611-PA"/>
    </source>
</evidence>
<dbReference type="eggNOG" id="ENOG502T8QE">
    <property type="taxonomic scope" value="Eukaryota"/>
</dbReference>
<dbReference type="PROSITE" id="PS51915">
    <property type="entry name" value="ZAD"/>
    <property type="match status" value="1"/>
</dbReference>
<dbReference type="Pfam" id="PF07776">
    <property type="entry name" value="zf-AD"/>
    <property type="match status" value="1"/>
</dbReference>
<dbReference type="GO" id="GO:0008270">
    <property type="term" value="F:zinc ion binding"/>
    <property type="evidence" value="ECO:0007669"/>
    <property type="project" value="UniProtKB-UniRule"/>
</dbReference>
<keyword evidence="2" id="KW-0479">Metal-binding</keyword>
<sequence>MDIADVTRICRLCVGDLCTPSTASINVLDFPDIQSLVKDHYSVEILPTDKCTTSICMGCYINLQKRHEFRLKYKSSKKRFRMNQLILRGQMEAFSKKTAPPVSESFSTDTTQDTAEVVLEDTGEVAMEVEEANESLEEPITEEQFEAQVAYSQEAQVTSAPAVETEPQHTTREASDTAVAFDRSEDGIDELVASASLDLLRPVIVDCLKEPLYLEALKPVFLSKDLNYQLDYHCPKCFHVFSRKNSLVRHFKRNTCLRCCRYCREYINSPDNNHDCPPSRRFAAIAPQIWGKSRYRPDTSDASFAVRESDTESEASTVDLPLAAIVETTRQK</sequence>
<dbReference type="PROSITE" id="PS50157">
    <property type="entry name" value="ZINC_FINGER_C2H2_2"/>
    <property type="match status" value="1"/>
</dbReference>
<reference evidence="5 7" key="1">
    <citation type="journal article" date="2010" name="BMC Genomics">
        <title>Combination of measures distinguishes pre-miRNAs from other stem-loops in the genome of the newly sequenced Anopheles darlingi.</title>
        <authorList>
            <person name="Mendes N.D."/>
            <person name="Freitas A.T."/>
            <person name="Vasconcelos A.T."/>
            <person name="Sagot M.F."/>
        </authorList>
    </citation>
    <scope>NUCLEOTIDE SEQUENCE</scope>
</reference>
<proteinExistence type="predicted"/>
<feature type="binding site" evidence="2">
    <location>
        <position position="13"/>
    </location>
    <ligand>
        <name>Zn(2+)</name>
        <dbReference type="ChEBI" id="CHEBI:29105"/>
    </ligand>
</feature>
<dbReference type="SUPFAM" id="SSF57716">
    <property type="entry name" value="Glucocorticoid receptor-like (DNA-binding domain)"/>
    <property type="match status" value="1"/>
</dbReference>
<feature type="domain" description="ZAD" evidence="4">
    <location>
        <begin position="8"/>
        <end position="83"/>
    </location>
</feature>
<dbReference type="Proteomes" id="UP000000673">
    <property type="component" value="Unassembled WGS sequence"/>
</dbReference>
<feature type="binding site" evidence="2">
    <location>
        <position position="56"/>
    </location>
    <ligand>
        <name>Zn(2+)</name>
        <dbReference type="ChEBI" id="CHEBI:29105"/>
    </ligand>
</feature>
<keyword evidence="1" id="KW-0863">Zinc-finger</keyword>
<dbReference type="InterPro" id="IPR013087">
    <property type="entry name" value="Znf_C2H2_type"/>
</dbReference>
<dbReference type="SMART" id="SM00868">
    <property type="entry name" value="zf-AD"/>
    <property type="match status" value="1"/>
</dbReference>
<dbReference type="VEuPathDB" id="VectorBase:ADAC000611"/>
<dbReference type="VEuPathDB" id="VectorBase:ADAR2_007589"/>
<accession>W5JTV9</accession>
<evidence type="ECO:0000256" key="2">
    <source>
        <dbReference type="PROSITE-ProRule" id="PRU01263"/>
    </source>
</evidence>
<reference evidence="5" key="3">
    <citation type="journal article" date="2013" name="Nucleic Acids Res.">
        <title>The genome of Anopheles darlingi, the main neotropical malaria vector.</title>
        <authorList>
            <person name="Marinotti O."/>
            <person name="Cerqueira G.C."/>
            <person name="de Almeida L.G."/>
            <person name="Ferro M.I."/>
            <person name="Loreto E.L."/>
            <person name="Zaha A."/>
            <person name="Teixeira S.M."/>
            <person name="Wespiser A.R."/>
            <person name="Almeida E Silva A."/>
            <person name="Schlindwein A.D."/>
            <person name="Pacheco A.C."/>
            <person name="Silva A.L."/>
            <person name="Graveley B.R."/>
            <person name="Walenz B.P."/>
            <person name="Lima Bde A."/>
            <person name="Ribeiro C.A."/>
            <person name="Nunes-Silva C.G."/>
            <person name="de Carvalho C.R."/>
            <person name="Soares C.M."/>
            <person name="de Menezes C.B."/>
            <person name="Matiolli C."/>
            <person name="Caffrey D."/>
            <person name="Araujo D.A."/>
            <person name="de Oliveira D.M."/>
            <person name="Golenbock D."/>
            <person name="Grisard E.C."/>
            <person name="Fantinatti-Garboggini F."/>
            <person name="de Carvalho F.M."/>
            <person name="Barcellos F.G."/>
            <person name="Prosdocimi F."/>
            <person name="May G."/>
            <person name="Azevedo Junior G.M."/>
            <person name="Guimaraes G.M."/>
            <person name="Goldman G.H."/>
            <person name="Padilha I.Q."/>
            <person name="Batista Jda S."/>
            <person name="Ferro J.A."/>
            <person name="Ribeiro J.M."/>
            <person name="Fietto J.L."/>
            <person name="Dabbas K.M."/>
            <person name="Cerdeira L."/>
            <person name="Agnez-Lima L.F."/>
            <person name="Brocchi M."/>
            <person name="de Carvalho M.O."/>
            <person name="Teixeira Mde M."/>
            <person name="Diniz Maia Mde M."/>
            <person name="Goldman M.H."/>
            <person name="Cruz Schneider M.P."/>
            <person name="Felipe M.S."/>
            <person name="Hungria M."/>
            <person name="Nicolas M.F."/>
            <person name="Pereira M."/>
            <person name="Montes M.A."/>
            <person name="Cantao M.E."/>
            <person name="Vincentz M."/>
            <person name="Rafael M.S."/>
            <person name="Silverman N."/>
            <person name="Stoco P.H."/>
            <person name="Souza R.C."/>
            <person name="Vicentini R."/>
            <person name="Gazzinelli R.T."/>
            <person name="Neves Rde O."/>
            <person name="Silva R."/>
            <person name="Astolfi-Filho S."/>
            <person name="Maciel T.E."/>
            <person name="Urmenyi T.P."/>
            <person name="Tadei W.P."/>
            <person name="Camargo E.P."/>
            <person name="de Vasconcelos A.T."/>
        </authorList>
    </citation>
    <scope>NUCLEOTIDE SEQUENCE</scope>
</reference>
<dbReference type="HOGENOM" id="CLU_837362_0_0_1"/>
<dbReference type="InterPro" id="IPR012934">
    <property type="entry name" value="Znf_AD"/>
</dbReference>
<name>W5JTV9_ANODA</name>
<feature type="binding site" evidence="2">
    <location>
        <position position="59"/>
    </location>
    <ligand>
        <name>Zn(2+)</name>
        <dbReference type="ChEBI" id="CHEBI:29105"/>
    </ligand>
</feature>
<keyword evidence="2" id="KW-0862">Zinc</keyword>
<evidence type="ECO:0000313" key="7">
    <source>
        <dbReference type="Proteomes" id="UP000000673"/>
    </source>
</evidence>
<gene>
    <name evidence="5" type="ORF">AND_000611</name>
</gene>
<evidence type="ECO:0000259" key="3">
    <source>
        <dbReference type="PROSITE" id="PS50157"/>
    </source>
</evidence>
<keyword evidence="7" id="KW-1185">Reference proteome</keyword>